<dbReference type="AlphaFoldDB" id="A0A0A9ANF4"/>
<reference evidence="1" key="2">
    <citation type="journal article" date="2015" name="Data Brief">
        <title>Shoot transcriptome of the giant reed, Arundo donax.</title>
        <authorList>
            <person name="Barrero R.A."/>
            <person name="Guerrero F.D."/>
            <person name="Moolhuijzen P."/>
            <person name="Goolsby J.A."/>
            <person name="Tidwell J."/>
            <person name="Bellgard S.E."/>
            <person name="Bellgard M.I."/>
        </authorList>
    </citation>
    <scope>NUCLEOTIDE SEQUENCE</scope>
    <source>
        <tissue evidence="1">Shoot tissue taken approximately 20 cm above the soil surface</tissue>
    </source>
</reference>
<name>A0A0A9ANF4_ARUDO</name>
<protein>
    <submittedName>
        <fullName evidence="1">Uncharacterized protein</fullName>
    </submittedName>
</protein>
<organism evidence="1">
    <name type="scientific">Arundo donax</name>
    <name type="common">Giant reed</name>
    <name type="synonym">Donax arundinaceus</name>
    <dbReference type="NCBI Taxonomy" id="35708"/>
    <lineage>
        <taxon>Eukaryota</taxon>
        <taxon>Viridiplantae</taxon>
        <taxon>Streptophyta</taxon>
        <taxon>Embryophyta</taxon>
        <taxon>Tracheophyta</taxon>
        <taxon>Spermatophyta</taxon>
        <taxon>Magnoliopsida</taxon>
        <taxon>Liliopsida</taxon>
        <taxon>Poales</taxon>
        <taxon>Poaceae</taxon>
        <taxon>PACMAD clade</taxon>
        <taxon>Arundinoideae</taxon>
        <taxon>Arundineae</taxon>
        <taxon>Arundo</taxon>
    </lineage>
</organism>
<accession>A0A0A9ANF4</accession>
<proteinExistence type="predicted"/>
<evidence type="ECO:0000313" key="1">
    <source>
        <dbReference type="EMBL" id="JAD52636.1"/>
    </source>
</evidence>
<sequence length="50" mass="5680">MACLTSIEVLACMSCRICLFCSCTRVLLSSFRKELYMQSTSSDSEVYKIK</sequence>
<reference evidence="1" key="1">
    <citation type="submission" date="2014-09" db="EMBL/GenBank/DDBJ databases">
        <authorList>
            <person name="Magalhaes I.L.F."/>
            <person name="Oliveira U."/>
            <person name="Santos F.R."/>
            <person name="Vidigal T.H.D.A."/>
            <person name="Brescovit A.D."/>
            <person name="Santos A.J."/>
        </authorList>
    </citation>
    <scope>NUCLEOTIDE SEQUENCE</scope>
    <source>
        <tissue evidence="1">Shoot tissue taken approximately 20 cm above the soil surface</tissue>
    </source>
</reference>
<dbReference type="EMBL" id="GBRH01245259">
    <property type="protein sequence ID" value="JAD52636.1"/>
    <property type="molecule type" value="Transcribed_RNA"/>
</dbReference>